<dbReference type="AlphaFoldDB" id="A0A3A9AN63"/>
<organism evidence="1 2">
    <name type="scientific">Parablautia intestinalis</name>
    <dbReference type="NCBI Taxonomy" id="2320100"/>
    <lineage>
        <taxon>Bacteria</taxon>
        <taxon>Bacillati</taxon>
        <taxon>Bacillota</taxon>
        <taxon>Clostridia</taxon>
        <taxon>Lachnospirales</taxon>
        <taxon>Lachnospiraceae</taxon>
        <taxon>Parablautia</taxon>
    </lineage>
</organism>
<evidence type="ECO:0000313" key="2">
    <source>
        <dbReference type="Proteomes" id="UP000280696"/>
    </source>
</evidence>
<gene>
    <name evidence="1" type="ORF">D7V94_05390</name>
</gene>
<protein>
    <submittedName>
        <fullName evidence="1">Uncharacterized protein</fullName>
    </submittedName>
</protein>
<dbReference type="RefSeq" id="WP_120467563.1">
    <property type="nucleotide sequence ID" value="NZ_CATJBT010000145.1"/>
</dbReference>
<name>A0A3A9AN63_9FIRM</name>
<proteinExistence type="predicted"/>
<accession>A0A3A9AN63</accession>
<dbReference type="EMBL" id="RAYQ01000004">
    <property type="protein sequence ID" value="RKI92758.1"/>
    <property type="molecule type" value="Genomic_DNA"/>
</dbReference>
<evidence type="ECO:0000313" key="1">
    <source>
        <dbReference type="EMBL" id="RKI92758.1"/>
    </source>
</evidence>
<comment type="caution">
    <text evidence="1">The sequence shown here is derived from an EMBL/GenBank/DDBJ whole genome shotgun (WGS) entry which is preliminary data.</text>
</comment>
<dbReference type="Proteomes" id="UP000280696">
    <property type="component" value="Unassembled WGS sequence"/>
</dbReference>
<keyword evidence="2" id="KW-1185">Reference proteome</keyword>
<sequence>MKLIIISIFVFLVIMYVYTYKRYKKIKKNNVSTVEEFRKKYLKKELPDAQDTNKANNYITKYNSSVDYIEKNTFIREASDSKAENDLF</sequence>
<reference evidence="1 2" key="1">
    <citation type="submission" date="2018-09" db="EMBL/GenBank/DDBJ databases">
        <title>Murine metabolic-syndrome-specific gut microbial biobank.</title>
        <authorList>
            <person name="Liu C."/>
        </authorList>
    </citation>
    <scope>NUCLEOTIDE SEQUENCE [LARGE SCALE GENOMIC DNA]</scope>
    <source>
        <strain evidence="1 2">0.1xD8-82</strain>
    </source>
</reference>